<sequence length="119" mass="12839">MRALVVDDEPDEAALLGTHLRRAGCEVTFATSAEQVLADASLLDVQIAFVDLRLPGMGGWELVEHLRRLRPGLRIVVASVLDEHDYPAADARLPKPFTGEAVQRALREAGSEPDGAARA</sequence>
<evidence type="ECO:0000313" key="4">
    <source>
        <dbReference type="EMBL" id="GEL94105.1"/>
    </source>
</evidence>
<gene>
    <name evidence="4" type="ORF">CCO02nite_07630</name>
</gene>
<keyword evidence="5" id="KW-1185">Reference proteome</keyword>
<evidence type="ECO:0000313" key="5">
    <source>
        <dbReference type="Proteomes" id="UP000321720"/>
    </source>
</evidence>
<dbReference type="Proteomes" id="UP000321720">
    <property type="component" value="Unassembled WGS sequence"/>
</dbReference>
<dbReference type="Gene3D" id="3.40.50.2300">
    <property type="match status" value="1"/>
</dbReference>
<reference evidence="4 5" key="1">
    <citation type="submission" date="2019-07" db="EMBL/GenBank/DDBJ databases">
        <title>Whole genome shotgun sequence of Cellulomonas composti NBRC 100758.</title>
        <authorList>
            <person name="Hosoyama A."/>
            <person name="Uohara A."/>
            <person name="Ohji S."/>
            <person name="Ichikawa N."/>
        </authorList>
    </citation>
    <scope>NUCLEOTIDE SEQUENCE [LARGE SCALE GENOMIC DNA]</scope>
    <source>
        <strain evidence="4 5">NBRC 100758</strain>
    </source>
</reference>
<name>A0A511J7X8_9CELL</name>
<evidence type="ECO:0000259" key="3">
    <source>
        <dbReference type="PROSITE" id="PS50110"/>
    </source>
</evidence>
<dbReference type="OrthoDB" id="5244745at2"/>
<dbReference type="InterPro" id="IPR050595">
    <property type="entry name" value="Bact_response_regulator"/>
</dbReference>
<feature type="modified residue" description="4-aspartylphosphate" evidence="2">
    <location>
        <position position="51"/>
    </location>
</feature>
<dbReference type="PANTHER" id="PTHR44591:SF3">
    <property type="entry name" value="RESPONSE REGULATORY DOMAIN-CONTAINING PROTEIN"/>
    <property type="match status" value="1"/>
</dbReference>
<keyword evidence="1 2" id="KW-0597">Phosphoprotein</keyword>
<dbReference type="InterPro" id="IPR001789">
    <property type="entry name" value="Sig_transdc_resp-reg_receiver"/>
</dbReference>
<protein>
    <recommendedName>
        <fullName evidence="3">Response regulatory domain-containing protein</fullName>
    </recommendedName>
</protein>
<accession>A0A511J7X8</accession>
<evidence type="ECO:0000256" key="1">
    <source>
        <dbReference type="ARBA" id="ARBA00022553"/>
    </source>
</evidence>
<feature type="domain" description="Response regulatory" evidence="3">
    <location>
        <begin position="2"/>
        <end position="110"/>
    </location>
</feature>
<dbReference type="PROSITE" id="PS50110">
    <property type="entry name" value="RESPONSE_REGULATORY"/>
    <property type="match status" value="1"/>
</dbReference>
<dbReference type="RefSeq" id="WP_146841708.1">
    <property type="nucleotide sequence ID" value="NZ_BJWG01000002.1"/>
</dbReference>
<dbReference type="SMART" id="SM00448">
    <property type="entry name" value="REC"/>
    <property type="match status" value="1"/>
</dbReference>
<dbReference type="CDD" id="cd00156">
    <property type="entry name" value="REC"/>
    <property type="match status" value="1"/>
</dbReference>
<comment type="caution">
    <text evidence="4">The sequence shown here is derived from an EMBL/GenBank/DDBJ whole genome shotgun (WGS) entry which is preliminary data.</text>
</comment>
<dbReference type="PANTHER" id="PTHR44591">
    <property type="entry name" value="STRESS RESPONSE REGULATOR PROTEIN 1"/>
    <property type="match status" value="1"/>
</dbReference>
<dbReference type="AlphaFoldDB" id="A0A511J7X8"/>
<dbReference type="InterPro" id="IPR011006">
    <property type="entry name" value="CheY-like_superfamily"/>
</dbReference>
<dbReference type="SUPFAM" id="SSF52172">
    <property type="entry name" value="CheY-like"/>
    <property type="match status" value="1"/>
</dbReference>
<evidence type="ECO:0000256" key="2">
    <source>
        <dbReference type="PROSITE-ProRule" id="PRU00169"/>
    </source>
</evidence>
<dbReference type="EMBL" id="BJWG01000002">
    <property type="protein sequence ID" value="GEL94105.1"/>
    <property type="molecule type" value="Genomic_DNA"/>
</dbReference>
<organism evidence="4 5">
    <name type="scientific">Cellulomonas composti</name>
    <dbReference type="NCBI Taxonomy" id="266130"/>
    <lineage>
        <taxon>Bacteria</taxon>
        <taxon>Bacillati</taxon>
        <taxon>Actinomycetota</taxon>
        <taxon>Actinomycetes</taxon>
        <taxon>Micrococcales</taxon>
        <taxon>Cellulomonadaceae</taxon>
        <taxon>Cellulomonas</taxon>
    </lineage>
</organism>
<proteinExistence type="predicted"/>
<dbReference type="Pfam" id="PF00072">
    <property type="entry name" value="Response_reg"/>
    <property type="match status" value="1"/>
</dbReference>
<dbReference type="GO" id="GO:0000160">
    <property type="term" value="P:phosphorelay signal transduction system"/>
    <property type="evidence" value="ECO:0007669"/>
    <property type="project" value="InterPro"/>
</dbReference>